<dbReference type="Gene3D" id="1.25.40.10">
    <property type="entry name" value="Tetratricopeptide repeat domain"/>
    <property type="match status" value="1"/>
</dbReference>
<organism evidence="1 2">
    <name type="scientific">Pholiota conissans</name>
    <dbReference type="NCBI Taxonomy" id="109636"/>
    <lineage>
        <taxon>Eukaryota</taxon>
        <taxon>Fungi</taxon>
        <taxon>Dikarya</taxon>
        <taxon>Basidiomycota</taxon>
        <taxon>Agaricomycotina</taxon>
        <taxon>Agaricomycetes</taxon>
        <taxon>Agaricomycetidae</taxon>
        <taxon>Agaricales</taxon>
        <taxon>Agaricineae</taxon>
        <taxon>Strophariaceae</taxon>
        <taxon>Pholiota</taxon>
    </lineage>
</organism>
<comment type="caution">
    <text evidence="1">The sequence shown here is derived from an EMBL/GenBank/DDBJ whole genome shotgun (WGS) entry which is preliminary data.</text>
</comment>
<gene>
    <name evidence="1" type="ORF">BDN70DRAFT_898954</name>
</gene>
<keyword evidence="2" id="KW-1185">Reference proteome</keyword>
<reference evidence="1" key="1">
    <citation type="submission" date="2020-11" db="EMBL/GenBank/DDBJ databases">
        <authorList>
            <consortium name="DOE Joint Genome Institute"/>
            <person name="Ahrendt S."/>
            <person name="Riley R."/>
            <person name="Andreopoulos W."/>
            <person name="Labutti K."/>
            <person name="Pangilinan J."/>
            <person name="Ruiz-Duenas F.J."/>
            <person name="Barrasa J.M."/>
            <person name="Sanchez-Garcia M."/>
            <person name="Camarero S."/>
            <person name="Miyauchi S."/>
            <person name="Serrano A."/>
            <person name="Linde D."/>
            <person name="Babiker R."/>
            <person name="Drula E."/>
            <person name="Ayuso-Fernandez I."/>
            <person name="Pacheco R."/>
            <person name="Padilla G."/>
            <person name="Ferreira P."/>
            <person name="Barriuso J."/>
            <person name="Kellner H."/>
            <person name="Castanera R."/>
            <person name="Alfaro M."/>
            <person name="Ramirez L."/>
            <person name="Pisabarro A.G."/>
            <person name="Kuo A."/>
            <person name="Tritt A."/>
            <person name="Lipzen A."/>
            <person name="He G."/>
            <person name="Yan M."/>
            <person name="Ng V."/>
            <person name="Cullen D."/>
            <person name="Martin F."/>
            <person name="Rosso M.-N."/>
            <person name="Henrissat B."/>
            <person name="Hibbett D."/>
            <person name="Martinez A.T."/>
            <person name="Grigoriev I.V."/>
        </authorList>
    </citation>
    <scope>NUCLEOTIDE SEQUENCE</scope>
    <source>
        <strain evidence="1">CIRM-BRFM 674</strain>
    </source>
</reference>
<name>A0A9P6CPA3_9AGAR</name>
<dbReference type="OrthoDB" id="9991317at2759"/>
<protein>
    <submittedName>
        <fullName evidence="1">Uncharacterized protein</fullName>
    </submittedName>
</protein>
<evidence type="ECO:0000313" key="1">
    <source>
        <dbReference type="EMBL" id="KAF9474426.1"/>
    </source>
</evidence>
<dbReference type="InterPro" id="IPR011990">
    <property type="entry name" value="TPR-like_helical_dom_sf"/>
</dbReference>
<accession>A0A9P6CPA3</accession>
<proteinExistence type="predicted"/>
<sequence>MGNCCACWSKADDPTGNIAFDEGDKAFGEFHEFPIPQRGTSIAQNHLAQAAKFYGIAVDHYRKVQDANLGAALLNLATVKWDVYRSSLTETEERSVATLDEVINLDEEALKLWQARDSKPDQYATLLTNLAAAYQERYVKKRQHADAQEAIKLYTSVLENTEKNTSRTYVNATMQIGITYWTLYTFQNPSTRTDADMNNAIEYFKNAHQLCGNDHLDIRYSSLYHLAWIYHYRFEKQERLQVQTPEDYLGEVIHYYRATLELMPQTDDRYAKALKLLPMLLFHRYQRDNQQQDLREAKKWAQAALDSPDITDVDQRHQLQTVRDFDFGADAETTRVAYAAVRRGTLDHFRSGSAESSGSAHSPVMIMPSISGVELNRDLTAIISETQDITGEPDEM</sequence>
<dbReference type="Proteomes" id="UP000807469">
    <property type="component" value="Unassembled WGS sequence"/>
</dbReference>
<dbReference type="AlphaFoldDB" id="A0A9P6CPA3"/>
<dbReference type="EMBL" id="MU155379">
    <property type="protein sequence ID" value="KAF9474426.1"/>
    <property type="molecule type" value="Genomic_DNA"/>
</dbReference>
<evidence type="ECO:0000313" key="2">
    <source>
        <dbReference type="Proteomes" id="UP000807469"/>
    </source>
</evidence>